<dbReference type="Proteomes" id="UP001497482">
    <property type="component" value="Chromosome 14"/>
</dbReference>
<name>A0AAV2JSQ3_KNICA</name>
<protein>
    <submittedName>
        <fullName evidence="1">Uncharacterized protein</fullName>
    </submittedName>
</protein>
<proteinExistence type="predicted"/>
<accession>A0AAV2JSQ3</accession>
<organism evidence="1 2">
    <name type="scientific">Knipowitschia caucasica</name>
    <name type="common">Caucasian dwarf goby</name>
    <name type="synonym">Pomatoschistus caucasicus</name>
    <dbReference type="NCBI Taxonomy" id="637954"/>
    <lineage>
        <taxon>Eukaryota</taxon>
        <taxon>Metazoa</taxon>
        <taxon>Chordata</taxon>
        <taxon>Craniata</taxon>
        <taxon>Vertebrata</taxon>
        <taxon>Euteleostomi</taxon>
        <taxon>Actinopterygii</taxon>
        <taxon>Neopterygii</taxon>
        <taxon>Teleostei</taxon>
        <taxon>Neoteleostei</taxon>
        <taxon>Acanthomorphata</taxon>
        <taxon>Gobiaria</taxon>
        <taxon>Gobiiformes</taxon>
        <taxon>Gobioidei</taxon>
        <taxon>Gobiidae</taxon>
        <taxon>Gobiinae</taxon>
        <taxon>Knipowitschia</taxon>
    </lineage>
</organism>
<dbReference type="EMBL" id="OZ035836">
    <property type="protein sequence ID" value="CAL1579655.1"/>
    <property type="molecule type" value="Genomic_DNA"/>
</dbReference>
<keyword evidence="2" id="KW-1185">Reference proteome</keyword>
<evidence type="ECO:0000313" key="2">
    <source>
        <dbReference type="Proteomes" id="UP001497482"/>
    </source>
</evidence>
<evidence type="ECO:0000313" key="1">
    <source>
        <dbReference type="EMBL" id="CAL1579655.1"/>
    </source>
</evidence>
<sequence length="86" mass="9786">MNGGYINPSEELSAGSAQRNQRCHWPHRCDEIDYNISTNPRAAEAGSCQERRIRLSFHKLSLLQLRTLKAFDSANTDVLHRSSCVR</sequence>
<reference evidence="1 2" key="1">
    <citation type="submission" date="2024-04" db="EMBL/GenBank/DDBJ databases">
        <authorList>
            <person name="Waldvogel A.-M."/>
            <person name="Schoenle A."/>
        </authorList>
    </citation>
    <scope>NUCLEOTIDE SEQUENCE [LARGE SCALE GENOMIC DNA]</scope>
</reference>
<dbReference type="AlphaFoldDB" id="A0AAV2JSQ3"/>
<gene>
    <name evidence="1" type="ORF">KC01_LOCUS10661</name>
</gene>